<accession>A0A7I7WZV6</accession>
<evidence type="ECO:0000313" key="1">
    <source>
        <dbReference type="EMBL" id="BBZ22147.1"/>
    </source>
</evidence>
<gene>
    <name evidence="1" type="ORF">MHIB_05650</name>
</gene>
<dbReference type="KEGG" id="mhib:MHIB_05650"/>
<organism evidence="1 2">
    <name type="scientific">Mycolicibacter hiberniae</name>
    <dbReference type="NCBI Taxonomy" id="29314"/>
    <lineage>
        <taxon>Bacteria</taxon>
        <taxon>Bacillati</taxon>
        <taxon>Actinomycetota</taxon>
        <taxon>Actinomycetes</taxon>
        <taxon>Mycobacteriales</taxon>
        <taxon>Mycobacteriaceae</taxon>
        <taxon>Mycolicibacter</taxon>
    </lineage>
</organism>
<dbReference type="AlphaFoldDB" id="A0A7I7WZV6"/>
<keyword evidence="2" id="KW-1185">Reference proteome</keyword>
<dbReference type="EMBL" id="AP022609">
    <property type="protein sequence ID" value="BBZ22147.1"/>
    <property type="molecule type" value="Genomic_DNA"/>
</dbReference>
<dbReference type="OrthoDB" id="5186627at2"/>
<name>A0A7I7WZV6_9MYCO</name>
<dbReference type="RefSeq" id="WP_133054902.1">
    <property type="nucleotide sequence ID" value="NZ_JACKSF010000296.1"/>
</dbReference>
<proteinExistence type="predicted"/>
<reference evidence="1 2" key="1">
    <citation type="journal article" date="2019" name="Emerg. Microbes Infect.">
        <title>Comprehensive subspecies identification of 175 nontuberculous mycobacteria species based on 7547 genomic profiles.</title>
        <authorList>
            <person name="Matsumoto Y."/>
            <person name="Kinjo T."/>
            <person name="Motooka D."/>
            <person name="Nabeya D."/>
            <person name="Jung N."/>
            <person name="Uechi K."/>
            <person name="Horii T."/>
            <person name="Iida T."/>
            <person name="Fujita J."/>
            <person name="Nakamura S."/>
        </authorList>
    </citation>
    <scope>NUCLEOTIDE SEQUENCE [LARGE SCALE GENOMIC DNA]</scope>
    <source>
        <strain evidence="1 2">JCM 13571</strain>
    </source>
</reference>
<sequence>MSDAAESAHVSLLMADYANVDPQGKLNIVGGGITGLGCEVASGAVTAPHAVVAVVSFGAEFVGESPAVELSLEDENGALVELPGSAGVPEFLRVGHVGQLEPLRLQGLYIPKDAVRPSVQFVMHFATGLPLPPGHRYVWRVRVDHETKAEWTYVFYVPEPASPPVLG</sequence>
<protein>
    <submittedName>
        <fullName evidence="1">Uncharacterized protein</fullName>
    </submittedName>
</protein>
<dbReference type="Proteomes" id="UP000467260">
    <property type="component" value="Chromosome"/>
</dbReference>
<evidence type="ECO:0000313" key="2">
    <source>
        <dbReference type="Proteomes" id="UP000467260"/>
    </source>
</evidence>